<dbReference type="Pfam" id="PF04542">
    <property type="entry name" value="Sigma70_r2"/>
    <property type="match status" value="1"/>
</dbReference>
<reference evidence="2" key="1">
    <citation type="submission" date="2021-01" db="EMBL/GenBank/DDBJ databases">
        <title>Whole genome shotgun sequence of Rugosimonospora africana NBRC 104875.</title>
        <authorList>
            <person name="Komaki H."/>
            <person name="Tamura T."/>
        </authorList>
    </citation>
    <scope>NUCLEOTIDE SEQUENCE</scope>
    <source>
        <strain evidence="2">NBRC 104875</strain>
    </source>
</reference>
<dbReference type="SUPFAM" id="SSF88946">
    <property type="entry name" value="Sigma2 domain of RNA polymerase sigma factors"/>
    <property type="match status" value="1"/>
</dbReference>
<sequence>MVPEPRRSLRPVALPNAFCAIVAERRLLKDLAYRLLGSGGAAEHAVRLTYVRWYTMPQQEQDGIDSPAAWLVGTLVRICVDLLETPKL</sequence>
<proteinExistence type="predicted"/>
<feature type="domain" description="RNA polymerase sigma-70 region 2" evidence="1">
    <location>
        <begin position="23"/>
        <end position="83"/>
    </location>
</feature>
<organism evidence="2 3">
    <name type="scientific">Rugosimonospora africana</name>
    <dbReference type="NCBI Taxonomy" id="556532"/>
    <lineage>
        <taxon>Bacteria</taxon>
        <taxon>Bacillati</taxon>
        <taxon>Actinomycetota</taxon>
        <taxon>Actinomycetes</taxon>
        <taxon>Micromonosporales</taxon>
        <taxon>Micromonosporaceae</taxon>
        <taxon>Rugosimonospora</taxon>
    </lineage>
</organism>
<dbReference type="PANTHER" id="PTHR30173">
    <property type="entry name" value="SIGMA 19 FACTOR"/>
    <property type="match status" value="1"/>
</dbReference>
<comment type="caution">
    <text evidence="2">The sequence shown here is derived from an EMBL/GenBank/DDBJ whole genome shotgun (WGS) entry which is preliminary data.</text>
</comment>
<dbReference type="Proteomes" id="UP000642748">
    <property type="component" value="Unassembled WGS sequence"/>
</dbReference>
<dbReference type="RefSeq" id="WP_203923264.1">
    <property type="nucleotide sequence ID" value="NZ_BONZ01000085.1"/>
</dbReference>
<dbReference type="GO" id="GO:0006352">
    <property type="term" value="P:DNA-templated transcription initiation"/>
    <property type="evidence" value="ECO:0007669"/>
    <property type="project" value="InterPro"/>
</dbReference>
<name>A0A8J3R1T8_9ACTN</name>
<evidence type="ECO:0000313" key="3">
    <source>
        <dbReference type="Proteomes" id="UP000642748"/>
    </source>
</evidence>
<accession>A0A8J3R1T8</accession>
<dbReference type="InterPro" id="IPR052704">
    <property type="entry name" value="ECF_Sigma-70_Domain"/>
</dbReference>
<protein>
    <recommendedName>
        <fullName evidence="1">RNA polymerase sigma-70 region 2 domain-containing protein</fullName>
    </recommendedName>
</protein>
<dbReference type="EMBL" id="BONZ01000085">
    <property type="protein sequence ID" value="GIH19820.1"/>
    <property type="molecule type" value="Genomic_DNA"/>
</dbReference>
<gene>
    <name evidence="2" type="ORF">Raf01_79920</name>
</gene>
<dbReference type="AlphaFoldDB" id="A0A8J3R1T8"/>
<evidence type="ECO:0000259" key="1">
    <source>
        <dbReference type="Pfam" id="PF04542"/>
    </source>
</evidence>
<dbReference type="InterPro" id="IPR007627">
    <property type="entry name" value="RNA_pol_sigma70_r2"/>
</dbReference>
<evidence type="ECO:0000313" key="2">
    <source>
        <dbReference type="EMBL" id="GIH19820.1"/>
    </source>
</evidence>
<keyword evidence="3" id="KW-1185">Reference proteome</keyword>
<dbReference type="InterPro" id="IPR013325">
    <property type="entry name" value="RNA_pol_sigma_r2"/>
</dbReference>
<dbReference type="PANTHER" id="PTHR30173:SF43">
    <property type="entry name" value="ECF RNA POLYMERASE SIGMA FACTOR SIGI-RELATED"/>
    <property type="match status" value="1"/>
</dbReference>
<dbReference type="GO" id="GO:0016987">
    <property type="term" value="F:sigma factor activity"/>
    <property type="evidence" value="ECO:0007669"/>
    <property type="project" value="TreeGrafter"/>
</dbReference>